<gene>
    <name evidence="8" type="ORF">CERSUDRAFT_80138</name>
</gene>
<dbReference type="STRING" id="914234.M2RNQ9"/>
<organism evidence="8 9">
    <name type="scientific">Ceriporiopsis subvermispora (strain B)</name>
    <name type="common">White-rot fungus</name>
    <name type="synonym">Gelatoporia subvermispora</name>
    <dbReference type="NCBI Taxonomy" id="914234"/>
    <lineage>
        <taxon>Eukaryota</taxon>
        <taxon>Fungi</taxon>
        <taxon>Dikarya</taxon>
        <taxon>Basidiomycota</taxon>
        <taxon>Agaricomycotina</taxon>
        <taxon>Agaricomycetes</taxon>
        <taxon>Polyporales</taxon>
        <taxon>Gelatoporiaceae</taxon>
        <taxon>Gelatoporia</taxon>
    </lineage>
</organism>
<evidence type="ECO:0000256" key="1">
    <source>
        <dbReference type="ARBA" id="ARBA00004141"/>
    </source>
</evidence>
<feature type="domain" description="MARVEL" evidence="7">
    <location>
        <begin position="35"/>
        <end position="161"/>
    </location>
</feature>
<accession>M2RNQ9</accession>
<evidence type="ECO:0000256" key="4">
    <source>
        <dbReference type="ARBA" id="ARBA00023136"/>
    </source>
</evidence>
<reference evidence="8 9" key="1">
    <citation type="journal article" date="2012" name="Proc. Natl. Acad. Sci. U.S.A.">
        <title>Comparative genomics of Ceriporiopsis subvermispora and Phanerochaete chrysosporium provide insight into selective ligninolysis.</title>
        <authorList>
            <person name="Fernandez-Fueyo E."/>
            <person name="Ruiz-Duenas F.J."/>
            <person name="Ferreira P."/>
            <person name="Floudas D."/>
            <person name="Hibbett D.S."/>
            <person name="Canessa P."/>
            <person name="Larrondo L.F."/>
            <person name="James T.Y."/>
            <person name="Seelenfreund D."/>
            <person name="Lobos S."/>
            <person name="Polanco R."/>
            <person name="Tello M."/>
            <person name="Honda Y."/>
            <person name="Watanabe T."/>
            <person name="Watanabe T."/>
            <person name="Ryu J.S."/>
            <person name="Kubicek C.P."/>
            <person name="Schmoll M."/>
            <person name="Gaskell J."/>
            <person name="Hammel K.E."/>
            <person name="St John F.J."/>
            <person name="Vanden Wymelenberg A."/>
            <person name="Sabat G."/>
            <person name="Splinter BonDurant S."/>
            <person name="Syed K."/>
            <person name="Yadav J.S."/>
            <person name="Doddapaneni H."/>
            <person name="Subramanian V."/>
            <person name="Lavin J.L."/>
            <person name="Oguiza J.A."/>
            <person name="Perez G."/>
            <person name="Pisabarro A.G."/>
            <person name="Ramirez L."/>
            <person name="Santoyo F."/>
            <person name="Master E."/>
            <person name="Coutinho P.M."/>
            <person name="Henrissat B."/>
            <person name="Lombard V."/>
            <person name="Magnuson J.K."/>
            <person name="Kuees U."/>
            <person name="Hori C."/>
            <person name="Igarashi K."/>
            <person name="Samejima M."/>
            <person name="Held B.W."/>
            <person name="Barry K.W."/>
            <person name="LaButti K.M."/>
            <person name="Lapidus A."/>
            <person name="Lindquist E.A."/>
            <person name="Lucas S.M."/>
            <person name="Riley R."/>
            <person name="Salamov A.A."/>
            <person name="Hoffmeister D."/>
            <person name="Schwenk D."/>
            <person name="Hadar Y."/>
            <person name="Yarden O."/>
            <person name="de Vries R.P."/>
            <person name="Wiebenga A."/>
            <person name="Stenlid J."/>
            <person name="Eastwood D."/>
            <person name="Grigoriev I.V."/>
            <person name="Berka R.M."/>
            <person name="Blanchette R.A."/>
            <person name="Kersten P."/>
            <person name="Martinez A.T."/>
            <person name="Vicuna R."/>
            <person name="Cullen D."/>
        </authorList>
    </citation>
    <scope>NUCLEOTIDE SEQUENCE [LARGE SCALE GENOMIC DNA]</scope>
    <source>
        <strain evidence="8 9">B</strain>
    </source>
</reference>
<evidence type="ECO:0000256" key="6">
    <source>
        <dbReference type="SAM" id="Phobius"/>
    </source>
</evidence>
<keyword evidence="4 6" id="KW-0472">Membrane</keyword>
<proteinExistence type="predicted"/>
<feature type="region of interest" description="Disordered" evidence="5">
    <location>
        <begin position="220"/>
        <end position="241"/>
    </location>
</feature>
<protein>
    <recommendedName>
        <fullName evidence="7">MARVEL domain-containing protein</fullName>
    </recommendedName>
</protein>
<dbReference type="Pfam" id="PF01284">
    <property type="entry name" value="MARVEL"/>
    <property type="match status" value="1"/>
</dbReference>
<evidence type="ECO:0000313" key="8">
    <source>
        <dbReference type="EMBL" id="EMD40471.1"/>
    </source>
</evidence>
<feature type="transmembrane region" description="Helical" evidence="6">
    <location>
        <begin position="32"/>
        <end position="51"/>
    </location>
</feature>
<evidence type="ECO:0000313" key="9">
    <source>
        <dbReference type="Proteomes" id="UP000016930"/>
    </source>
</evidence>
<evidence type="ECO:0000256" key="5">
    <source>
        <dbReference type="SAM" id="MobiDB-lite"/>
    </source>
</evidence>
<dbReference type="InterPro" id="IPR008253">
    <property type="entry name" value="Marvel"/>
</dbReference>
<evidence type="ECO:0000259" key="7">
    <source>
        <dbReference type="Pfam" id="PF01284"/>
    </source>
</evidence>
<keyword evidence="9" id="KW-1185">Reference proteome</keyword>
<keyword evidence="3 6" id="KW-1133">Transmembrane helix</keyword>
<dbReference type="EMBL" id="KB445792">
    <property type="protein sequence ID" value="EMD40471.1"/>
    <property type="molecule type" value="Genomic_DNA"/>
</dbReference>
<dbReference type="HOGENOM" id="CLU_083413_0_0_1"/>
<feature type="transmembrane region" description="Helical" evidence="6">
    <location>
        <begin position="71"/>
        <end position="90"/>
    </location>
</feature>
<comment type="subcellular location">
    <subcellularLocation>
        <location evidence="1">Membrane</location>
        <topology evidence="1">Multi-pass membrane protein</topology>
    </subcellularLocation>
</comment>
<sequence length="241" mass="25717">MSSGSTYQSVPTSSSLQFSARPKFSRMSWVDITRIVIFAWAFFCGILAMALSADAISFTTGFYKETLNGNAMAVAVGVLTIVTIPPMLVVDFLRTGAFTSMILVELSWLGLLELLWLVAGALAAANVSNFFEGTCDWIPHSVGNACHETAATAAFSFLAFLPLLGYEILILTLAIIRHTRGAPIWTSSVKESFIGGINGSQTAGTTAPQFTEAKVIDSSAQHPYPPTATSTPTPPHGYPQV</sequence>
<dbReference type="AlphaFoldDB" id="M2RNQ9"/>
<dbReference type="GO" id="GO:0016020">
    <property type="term" value="C:membrane"/>
    <property type="evidence" value="ECO:0007669"/>
    <property type="project" value="UniProtKB-SubCell"/>
</dbReference>
<feature type="transmembrane region" description="Helical" evidence="6">
    <location>
        <begin position="102"/>
        <end position="124"/>
    </location>
</feature>
<feature type="compositionally biased region" description="Pro residues" evidence="5">
    <location>
        <begin position="232"/>
        <end position="241"/>
    </location>
</feature>
<evidence type="ECO:0000256" key="3">
    <source>
        <dbReference type="ARBA" id="ARBA00022989"/>
    </source>
</evidence>
<dbReference type="Proteomes" id="UP000016930">
    <property type="component" value="Unassembled WGS sequence"/>
</dbReference>
<dbReference type="OrthoDB" id="3364107at2759"/>
<feature type="transmembrane region" description="Helical" evidence="6">
    <location>
        <begin position="153"/>
        <end position="176"/>
    </location>
</feature>
<name>M2RNQ9_CERS8</name>
<evidence type="ECO:0000256" key="2">
    <source>
        <dbReference type="ARBA" id="ARBA00022692"/>
    </source>
</evidence>
<keyword evidence="2 6" id="KW-0812">Transmembrane</keyword>